<dbReference type="EC" id="5.3.1.24" evidence="3 9"/>
<dbReference type="InterPro" id="IPR011060">
    <property type="entry name" value="RibuloseP-bd_barrel"/>
</dbReference>
<keyword evidence="8 9" id="KW-0413">Isomerase</keyword>
<evidence type="ECO:0000256" key="7">
    <source>
        <dbReference type="ARBA" id="ARBA00023141"/>
    </source>
</evidence>
<evidence type="ECO:0000256" key="4">
    <source>
        <dbReference type="ARBA" id="ARBA00022272"/>
    </source>
</evidence>
<dbReference type="PANTHER" id="PTHR42894">
    <property type="entry name" value="N-(5'-PHOSPHORIBOSYL)ANTHRANILATE ISOMERASE"/>
    <property type="match status" value="1"/>
</dbReference>
<proteinExistence type="inferred from homology"/>
<protein>
    <recommendedName>
        <fullName evidence="4 9">N-(5'-phosphoribosyl)anthranilate isomerase</fullName>
        <shortName evidence="9">PRAI</shortName>
        <ecNumber evidence="3 9">5.3.1.24</ecNumber>
    </recommendedName>
</protein>
<evidence type="ECO:0000256" key="2">
    <source>
        <dbReference type="ARBA" id="ARBA00004664"/>
    </source>
</evidence>
<evidence type="ECO:0000256" key="5">
    <source>
        <dbReference type="ARBA" id="ARBA00022605"/>
    </source>
</evidence>
<evidence type="ECO:0000313" key="11">
    <source>
        <dbReference type="EMBL" id="QYL16073.1"/>
    </source>
</evidence>
<sequence length="215" mass="22568">MTYVKICGIRRLEDALAAVSCGADAVGVLVGQQHHSPDFLAASDAAAIVAALPLPVTSVLVTHLAEPDEIVALARSVGVTAIQLHGQTSPAQAAEVKSRLPSIKTFKAIHVVDHQSIDAARQYAGTVDAIVLDTVNVATDQVGGTGRTHDWSISRQIVERLAVPVVLAGGLHPDNVGEAIRQVRPYGVDVNSGTKGPDGFKDHAALKRFIDNAKR</sequence>
<dbReference type="InterPro" id="IPR044643">
    <property type="entry name" value="TrpF_fam"/>
</dbReference>
<evidence type="ECO:0000256" key="8">
    <source>
        <dbReference type="ARBA" id="ARBA00023235"/>
    </source>
</evidence>
<dbReference type="EMBL" id="CP080333">
    <property type="protein sequence ID" value="QYL16073.1"/>
    <property type="molecule type" value="Genomic_DNA"/>
</dbReference>
<dbReference type="InterPro" id="IPR001240">
    <property type="entry name" value="PRAI_dom"/>
</dbReference>
<dbReference type="Pfam" id="PF00697">
    <property type="entry name" value="PRAI"/>
    <property type="match status" value="1"/>
</dbReference>
<keyword evidence="5 9" id="KW-0028">Amino-acid biosynthesis</keyword>
<dbReference type="SUPFAM" id="SSF51366">
    <property type="entry name" value="Ribulose-phoshate binding barrel"/>
    <property type="match status" value="1"/>
</dbReference>
<evidence type="ECO:0000256" key="3">
    <source>
        <dbReference type="ARBA" id="ARBA00012572"/>
    </source>
</evidence>
<evidence type="ECO:0000256" key="9">
    <source>
        <dbReference type="HAMAP-Rule" id="MF_00135"/>
    </source>
</evidence>
<comment type="similarity">
    <text evidence="9">Belongs to the TrpF family.</text>
</comment>
<dbReference type="HAMAP" id="MF_00135">
    <property type="entry name" value="PRAI"/>
    <property type="match status" value="1"/>
</dbReference>
<dbReference type="GO" id="GO:0016853">
    <property type="term" value="F:isomerase activity"/>
    <property type="evidence" value="ECO:0007669"/>
    <property type="project" value="UniProtKB-KW"/>
</dbReference>
<reference evidence="11 12" key="1">
    <citation type="submission" date="2021-07" db="EMBL/GenBank/DDBJ databases">
        <title>Whole genome sequencing of non-tuberculosis mycobacteria type-strains.</title>
        <authorList>
            <person name="Igarashi Y."/>
            <person name="Osugi A."/>
            <person name="Mitarai S."/>
        </authorList>
    </citation>
    <scope>NUCLEOTIDE SEQUENCE [LARGE SCALE GENOMIC DNA]</scope>
    <source>
        <strain evidence="11 12">JCM 16370</strain>
    </source>
</reference>
<evidence type="ECO:0000313" key="12">
    <source>
        <dbReference type="Proteomes" id="UP000825367"/>
    </source>
</evidence>
<dbReference type="RefSeq" id="WP_096312209.1">
    <property type="nucleotide sequence ID" value="NZ_BAAAVX010000039.1"/>
</dbReference>
<dbReference type="InterPro" id="IPR013785">
    <property type="entry name" value="Aldolase_TIM"/>
</dbReference>
<dbReference type="PANTHER" id="PTHR42894:SF1">
    <property type="entry name" value="N-(5'-PHOSPHORIBOSYL)ANTHRANILATE ISOMERASE"/>
    <property type="match status" value="1"/>
</dbReference>
<comment type="catalytic activity">
    <reaction evidence="1 9">
        <text>N-(5-phospho-beta-D-ribosyl)anthranilate = 1-(2-carboxyphenylamino)-1-deoxy-D-ribulose 5-phosphate</text>
        <dbReference type="Rhea" id="RHEA:21540"/>
        <dbReference type="ChEBI" id="CHEBI:18277"/>
        <dbReference type="ChEBI" id="CHEBI:58613"/>
        <dbReference type="EC" id="5.3.1.24"/>
    </reaction>
</comment>
<dbReference type="Gene3D" id="3.20.20.70">
    <property type="entry name" value="Aldolase class I"/>
    <property type="match status" value="1"/>
</dbReference>
<dbReference type="Proteomes" id="UP000825367">
    <property type="component" value="Chromosome"/>
</dbReference>
<feature type="domain" description="N-(5'phosphoribosyl) anthranilate isomerase (PRAI)" evidence="10">
    <location>
        <begin position="4"/>
        <end position="212"/>
    </location>
</feature>
<name>A0ABX8VIY7_9MYCO</name>
<keyword evidence="6 9" id="KW-0822">Tryptophan biosynthesis</keyword>
<evidence type="ECO:0000259" key="10">
    <source>
        <dbReference type="Pfam" id="PF00697"/>
    </source>
</evidence>
<keyword evidence="7 9" id="KW-0057">Aromatic amino acid biosynthesis</keyword>
<organism evidence="11 12">
    <name type="scientific">Mycolicibacterium pallens</name>
    <dbReference type="NCBI Taxonomy" id="370524"/>
    <lineage>
        <taxon>Bacteria</taxon>
        <taxon>Bacillati</taxon>
        <taxon>Actinomycetota</taxon>
        <taxon>Actinomycetes</taxon>
        <taxon>Mycobacteriales</taxon>
        <taxon>Mycobacteriaceae</taxon>
        <taxon>Mycolicibacterium</taxon>
    </lineage>
</organism>
<accession>A0ABX8VIY7</accession>
<evidence type="ECO:0000256" key="6">
    <source>
        <dbReference type="ARBA" id="ARBA00022822"/>
    </source>
</evidence>
<dbReference type="CDD" id="cd00405">
    <property type="entry name" value="PRAI"/>
    <property type="match status" value="1"/>
</dbReference>
<comment type="pathway">
    <text evidence="2 9">Amino-acid biosynthesis; L-tryptophan biosynthesis; L-tryptophan from chorismate: step 3/5.</text>
</comment>
<keyword evidence="12" id="KW-1185">Reference proteome</keyword>
<gene>
    <name evidence="9" type="primary">trpF</name>
    <name evidence="11" type="ORF">K0O64_23995</name>
</gene>
<evidence type="ECO:0000256" key="1">
    <source>
        <dbReference type="ARBA" id="ARBA00001164"/>
    </source>
</evidence>